<evidence type="ECO:0000313" key="3">
    <source>
        <dbReference type="Proteomes" id="UP000198287"/>
    </source>
</evidence>
<dbReference type="AlphaFoldDB" id="A0A226F362"/>
<proteinExistence type="predicted"/>
<dbReference type="EMBL" id="LNIX01000001">
    <property type="protein sequence ID" value="OXA63790.1"/>
    <property type="molecule type" value="Genomic_DNA"/>
</dbReference>
<comment type="caution">
    <text evidence="2">The sequence shown here is derived from an EMBL/GenBank/DDBJ whole genome shotgun (WGS) entry which is preliminary data.</text>
</comment>
<sequence length="184" mass="20031">MPGSKLVSRGTAYFAVISTLNLLIIMAAIANDVKKVISTHLIPIIGSQKGGMSYQISFSLMLMLMLTISVAYKREKNGCKVCVNVVVVVVVAGAEMPSEEQDFIVGSLLWTYNSDIEKLCSDVNIFTLTPSSAPGILHESNKKVPRCRDSHLMSGESVESHHRQGPFIIMPNSTKSNPFTEGNN</sequence>
<feature type="transmembrane region" description="Helical" evidence="1">
    <location>
        <begin position="12"/>
        <end position="31"/>
    </location>
</feature>
<keyword evidence="1" id="KW-0472">Membrane</keyword>
<protein>
    <submittedName>
        <fullName evidence="2">Uncharacterized protein</fullName>
    </submittedName>
</protein>
<accession>A0A226F362</accession>
<dbReference type="Proteomes" id="UP000198287">
    <property type="component" value="Unassembled WGS sequence"/>
</dbReference>
<reference evidence="2 3" key="1">
    <citation type="submission" date="2015-12" db="EMBL/GenBank/DDBJ databases">
        <title>The genome of Folsomia candida.</title>
        <authorList>
            <person name="Faddeeva A."/>
            <person name="Derks M.F."/>
            <person name="Anvar Y."/>
            <person name="Smit S."/>
            <person name="Van Straalen N."/>
            <person name="Roelofs D."/>
        </authorList>
    </citation>
    <scope>NUCLEOTIDE SEQUENCE [LARGE SCALE GENOMIC DNA]</scope>
    <source>
        <strain evidence="2 3">VU population</strain>
        <tissue evidence="2">Whole body</tissue>
    </source>
</reference>
<organism evidence="2 3">
    <name type="scientific">Folsomia candida</name>
    <name type="common">Springtail</name>
    <dbReference type="NCBI Taxonomy" id="158441"/>
    <lineage>
        <taxon>Eukaryota</taxon>
        <taxon>Metazoa</taxon>
        <taxon>Ecdysozoa</taxon>
        <taxon>Arthropoda</taxon>
        <taxon>Hexapoda</taxon>
        <taxon>Collembola</taxon>
        <taxon>Entomobryomorpha</taxon>
        <taxon>Isotomoidea</taxon>
        <taxon>Isotomidae</taxon>
        <taxon>Proisotominae</taxon>
        <taxon>Folsomia</taxon>
    </lineage>
</organism>
<keyword evidence="1" id="KW-0812">Transmembrane</keyword>
<name>A0A226F362_FOLCA</name>
<evidence type="ECO:0000256" key="1">
    <source>
        <dbReference type="SAM" id="Phobius"/>
    </source>
</evidence>
<keyword evidence="3" id="KW-1185">Reference proteome</keyword>
<keyword evidence="1" id="KW-1133">Transmembrane helix</keyword>
<evidence type="ECO:0000313" key="2">
    <source>
        <dbReference type="EMBL" id="OXA63790.1"/>
    </source>
</evidence>
<feature type="transmembrane region" description="Helical" evidence="1">
    <location>
        <begin position="52"/>
        <end position="72"/>
    </location>
</feature>
<gene>
    <name evidence="2" type="ORF">Fcan01_02529</name>
</gene>